<keyword evidence="1" id="KW-1185">Reference proteome</keyword>
<reference evidence="2" key="1">
    <citation type="submission" date="2016-11" db="UniProtKB">
        <authorList>
            <consortium name="WormBaseParasite"/>
        </authorList>
    </citation>
    <scope>IDENTIFICATION</scope>
</reference>
<proteinExistence type="predicted"/>
<sequence length="70" mass="8483">MSFRVFHLVLERCLLVDEADVFEDIHPTVEDDGDEEAQQEDERYSREPFAKFFSDYQEVPRMEYREMDVC</sequence>
<evidence type="ECO:0000313" key="1">
    <source>
        <dbReference type="Proteomes" id="UP000095287"/>
    </source>
</evidence>
<dbReference type="AlphaFoldDB" id="A0A1I7ZF13"/>
<protein>
    <submittedName>
        <fullName evidence="2">Uncharacterized protein</fullName>
    </submittedName>
</protein>
<accession>A0A1I7ZF13</accession>
<dbReference type="Proteomes" id="UP000095287">
    <property type="component" value="Unplaced"/>
</dbReference>
<evidence type="ECO:0000313" key="2">
    <source>
        <dbReference type="WBParaSite" id="L893_g2574.t1"/>
    </source>
</evidence>
<name>A0A1I7ZF13_9BILA</name>
<organism evidence="1 2">
    <name type="scientific">Steinernema glaseri</name>
    <dbReference type="NCBI Taxonomy" id="37863"/>
    <lineage>
        <taxon>Eukaryota</taxon>
        <taxon>Metazoa</taxon>
        <taxon>Ecdysozoa</taxon>
        <taxon>Nematoda</taxon>
        <taxon>Chromadorea</taxon>
        <taxon>Rhabditida</taxon>
        <taxon>Tylenchina</taxon>
        <taxon>Panagrolaimomorpha</taxon>
        <taxon>Strongyloidoidea</taxon>
        <taxon>Steinernematidae</taxon>
        <taxon>Steinernema</taxon>
    </lineage>
</organism>
<dbReference type="WBParaSite" id="L893_g2574.t1">
    <property type="protein sequence ID" value="L893_g2574.t1"/>
    <property type="gene ID" value="L893_g2574"/>
</dbReference>